<gene>
    <name evidence="6" type="ORF">IAB71_07290</name>
</gene>
<dbReference type="Gene3D" id="3.30.70.20">
    <property type="match status" value="1"/>
</dbReference>
<dbReference type="Pfam" id="PF01243">
    <property type="entry name" value="PNPOx_N"/>
    <property type="match status" value="1"/>
</dbReference>
<keyword evidence="1" id="KW-0004">4Fe-4S</keyword>
<dbReference type="InterPro" id="IPR017900">
    <property type="entry name" value="4Fe4S_Fe_S_CS"/>
</dbReference>
<dbReference type="AlphaFoldDB" id="A0A9D1P320"/>
<keyword evidence="4" id="KW-0411">Iron-sulfur</keyword>
<organism evidence="6 7">
    <name type="scientific">Candidatus Scatomonas pullistercoris</name>
    <dbReference type="NCBI Taxonomy" id="2840920"/>
    <lineage>
        <taxon>Bacteria</taxon>
        <taxon>Bacillati</taxon>
        <taxon>Bacillota</taxon>
        <taxon>Clostridia</taxon>
        <taxon>Lachnospirales</taxon>
        <taxon>Lachnospiraceae</taxon>
        <taxon>Lachnospiraceae incertae sedis</taxon>
        <taxon>Candidatus Scatomonas</taxon>
    </lineage>
</organism>
<comment type="caution">
    <text evidence="6">The sequence shown here is derived from an EMBL/GenBank/DDBJ whole genome shotgun (WGS) entry which is preliminary data.</text>
</comment>
<evidence type="ECO:0000256" key="3">
    <source>
        <dbReference type="ARBA" id="ARBA00023004"/>
    </source>
</evidence>
<accession>A0A9D1P320</accession>
<dbReference type="Gene3D" id="2.30.110.10">
    <property type="entry name" value="Electron Transport, Fmn-binding Protein, Chain A"/>
    <property type="match status" value="1"/>
</dbReference>
<dbReference type="InterPro" id="IPR011576">
    <property type="entry name" value="Pyridox_Oxase_N"/>
</dbReference>
<dbReference type="InterPro" id="IPR017896">
    <property type="entry name" value="4Fe4S_Fe-S-bd"/>
</dbReference>
<dbReference type="SUPFAM" id="SSF50475">
    <property type="entry name" value="FMN-binding split barrel"/>
    <property type="match status" value="1"/>
</dbReference>
<sequence>MDAKTCIQKLQYVGVLAFATVDREGSPQVRNISAIHYEADAIYFFTARGKDFCRELLADGRVQILGYTKYKEMIRLSAKAEPAAEEEQQKWMDVIFREQPYLANVYPGDTRSIGIIFEIRRAEMEYFNLGVRPIFRETYTVGEASPRPKGYEIGEACIGCGICAEHCPQGCIQEGEPFRIQQEHCLHCGNCREHCPVSAVRRREEQKK</sequence>
<reference evidence="6" key="1">
    <citation type="submission" date="2020-10" db="EMBL/GenBank/DDBJ databases">
        <authorList>
            <person name="Gilroy R."/>
        </authorList>
    </citation>
    <scope>NUCLEOTIDE SEQUENCE</scope>
    <source>
        <strain evidence="6">CHK188-20938</strain>
    </source>
</reference>
<evidence type="ECO:0000313" key="7">
    <source>
        <dbReference type="Proteomes" id="UP000824169"/>
    </source>
</evidence>
<dbReference type="PROSITE" id="PS51379">
    <property type="entry name" value="4FE4S_FER_2"/>
    <property type="match status" value="2"/>
</dbReference>
<name>A0A9D1P320_9FIRM</name>
<evidence type="ECO:0000259" key="5">
    <source>
        <dbReference type="PROSITE" id="PS51379"/>
    </source>
</evidence>
<evidence type="ECO:0000256" key="4">
    <source>
        <dbReference type="ARBA" id="ARBA00023014"/>
    </source>
</evidence>
<dbReference type="Proteomes" id="UP000824169">
    <property type="component" value="Unassembled WGS sequence"/>
</dbReference>
<dbReference type="PROSITE" id="PS00198">
    <property type="entry name" value="4FE4S_FER_1"/>
    <property type="match status" value="2"/>
</dbReference>
<feature type="domain" description="4Fe-4S ferredoxin-type" evidence="5">
    <location>
        <begin position="146"/>
        <end position="177"/>
    </location>
</feature>
<dbReference type="PANTHER" id="PTHR43687:SF4">
    <property type="entry name" value="BLR5484 PROTEIN"/>
    <property type="match status" value="1"/>
</dbReference>
<dbReference type="GO" id="GO:0046872">
    <property type="term" value="F:metal ion binding"/>
    <property type="evidence" value="ECO:0007669"/>
    <property type="project" value="UniProtKB-KW"/>
</dbReference>
<dbReference type="InterPro" id="IPR012349">
    <property type="entry name" value="Split_barrel_FMN-bd"/>
</dbReference>
<keyword evidence="2" id="KW-0479">Metal-binding</keyword>
<feature type="domain" description="4Fe-4S ferredoxin-type" evidence="5">
    <location>
        <begin position="178"/>
        <end position="205"/>
    </location>
</feature>
<evidence type="ECO:0000256" key="2">
    <source>
        <dbReference type="ARBA" id="ARBA00022723"/>
    </source>
</evidence>
<proteinExistence type="predicted"/>
<keyword evidence="3" id="KW-0408">Iron</keyword>
<reference evidence="6" key="2">
    <citation type="journal article" date="2021" name="PeerJ">
        <title>Extensive microbial diversity within the chicken gut microbiome revealed by metagenomics and culture.</title>
        <authorList>
            <person name="Gilroy R."/>
            <person name="Ravi A."/>
            <person name="Getino M."/>
            <person name="Pursley I."/>
            <person name="Horton D.L."/>
            <person name="Alikhan N.F."/>
            <person name="Baker D."/>
            <person name="Gharbi K."/>
            <person name="Hall N."/>
            <person name="Watson M."/>
            <person name="Adriaenssens E.M."/>
            <person name="Foster-Nyarko E."/>
            <person name="Jarju S."/>
            <person name="Secka A."/>
            <person name="Antonio M."/>
            <person name="Oren A."/>
            <person name="Chaudhuri R.R."/>
            <person name="La Ragione R."/>
            <person name="Hildebrand F."/>
            <person name="Pallen M.J."/>
        </authorList>
    </citation>
    <scope>NUCLEOTIDE SEQUENCE</scope>
    <source>
        <strain evidence="6">CHK188-20938</strain>
    </source>
</reference>
<evidence type="ECO:0000256" key="1">
    <source>
        <dbReference type="ARBA" id="ARBA00022485"/>
    </source>
</evidence>
<evidence type="ECO:0000313" key="6">
    <source>
        <dbReference type="EMBL" id="HIV25574.1"/>
    </source>
</evidence>
<dbReference type="PANTHER" id="PTHR43687">
    <property type="entry name" value="ADENYLYLSULFATE REDUCTASE, BETA SUBUNIT"/>
    <property type="match status" value="1"/>
</dbReference>
<dbReference type="GO" id="GO:0051539">
    <property type="term" value="F:4 iron, 4 sulfur cluster binding"/>
    <property type="evidence" value="ECO:0007669"/>
    <property type="project" value="UniProtKB-KW"/>
</dbReference>
<protein>
    <submittedName>
        <fullName evidence="6">4Fe-4S binding protein</fullName>
    </submittedName>
</protein>
<dbReference type="SUPFAM" id="SSF54862">
    <property type="entry name" value="4Fe-4S ferredoxins"/>
    <property type="match status" value="1"/>
</dbReference>
<dbReference type="EMBL" id="DVOO01000020">
    <property type="protein sequence ID" value="HIV25574.1"/>
    <property type="molecule type" value="Genomic_DNA"/>
</dbReference>
<dbReference type="Pfam" id="PF13237">
    <property type="entry name" value="Fer4_10"/>
    <property type="match status" value="1"/>
</dbReference>
<dbReference type="InterPro" id="IPR050572">
    <property type="entry name" value="Fe-S_Ferredoxin"/>
</dbReference>